<name>A0A803NLU4_CANSA</name>
<evidence type="ECO:0000256" key="1">
    <source>
        <dbReference type="SAM" id="MobiDB-lite"/>
    </source>
</evidence>
<feature type="region of interest" description="Disordered" evidence="1">
    <location>
        <begin position="1"/>
        <end position="192"/>
    </location>
</feature>
<feature type="compositionally biased region" description="Basic and acidic residues" evidence="1">
    <location>
        <begin position="51"/>
        <end position="66"/>
    </location>
</feature>
<dbReference type="EMBL" id="UZAU01000077">
    <property type="status" value="NOT_ANNOTATED_CDS"/>
    <property type="molecule type" value="Genomic_DNA"/>
</dbReference>
<dbReference type="Gramene" id="evm.model.01.2600">
    <property type="protein sequence ID" value="cds.evm.model.01.2600"/>
    <property type="gene ID" value="evm.TU.01.2600"/>
</dbReference>
<dbReference type="Proteomes" id="UP000596661">
    <property type="component" value="Chromosome 1"/>
</dbReference>
<keyword evidence="3" id="KW-1185">Reference proteome</keyword>
<proteinExistence type="predicted"/>
<sequence length="422" mass="47096">MVKTQKATDKGTMLDMVMEEGTSRAADAQVESGREGIAATENPERNTTVENLEKTVENVKEGHGDGQDTEDYDKDDDGDHYKDGYYKDDREPSVEEMIEGRAHVQTNTGAQNPRTNKGKGKVGEPLQKTAPNPYQNGVPPVGQPSRAQKTTDAFEPGHPSDPQDRVALKRPATKVPRPRRQVDPPTKYKRYKSKNARPCGVDLRNHLHDKMRGQDLPKSDTKRLEEQIVALTKLVKKQSGALSYSKDEDPKPCVKRIAETRLPENFKMPHIKLYEGRTDLQTHGAKYNKMMQVARDLQSAFRKQIIATREKHMEVGSLTSIKQQPNESLKAFIQRMMEVAAKTKRKRAETLSEFMSKGQGIINLEDSYIQAFGVPSAPTPTTTALSFASQTPAPSLSLLTSHTYKASLATHPIHEISTPRTP</sequence>
<feature type="compositionally biased region" description="Basic and acidic residues" evidence="1">
    <location>
        <begin position="77"/>
        <end position="102"/>
    </location>
</feature>
<organism evidence="2 3">
    <name type="scientific">Cannabis sativa</name>
    <name type="common">Hemp</name>
    <name type="synonym">Marijuana</name>
    <dbReference type="NCBI Taxonomy" id="3483"/>
    <lineage>
        <taxon>Eukaryota</taxon>
        <taxon>Viridiplantae</taxon>
        <taxon>Streptophyta</taxon>
        <taxon>Embryophyta</taxon>
        <taxon>Tracheophyta</taxon>
        <taxon>Spermatophyta</taxon>
        <taxon>Magnoliopsida</taxon>
        <taxon>eudicotyledons</taxon>
        <taxon>Gunneridae</taxon>
        <taxon>Pentapetalae</taxon>
        <taxon>rosids</taxon>
        <taxon>fabids</taxon>
        <taxon>Rosales</taxon>
        <taxon>Cannabaceae</taxon>
        <taxon>Cannabis</taxon>
    </lineage>
</organism>
<protein>
    <submittedName>
        <fullName evidence="2">Uncharacterized protein</fullName>
    </submittedName>
</protein>
<accession>A0A803NLU4</accession>
<reference evidence="2" key="1">
    <citation type="submission" date="2018-11" db="EMBL/GenBank/DDBJ databases">
        <authorList>
            <person name="Grassa J C."/>
        </authorList>
    </citation>
    <scope>NUCLEOTIDE SEQUENCE [LARGE SCALE GENOMIC DNA]</scope>
</reference>
<dbReference type="EnsemblPlants" id="evm.model.01.2600">
    <property type="protein sequence ID" value="cds.evm.model.01.2600"/>
    <property type="gene ID" value="evm.TU.01.2600"/>
</dbReference>
<feature type="compositionally biased region" description="Acidic residues" evidence="1">
    <location>
        <begin position="67"/>
        <end position="76"/>
    </location>
</feature>
<reference evidence="2" key="2">
    <citation type="submission" date="2021-03" db="UniProtKB">
        <authorList>
            <consortium name="EnsemblPlants"/>
        </authorList>
    </citation>
    <scope>IDENTIFICATION</scope>
</reference>
<evidence type="ECO:0000313" key="2">
    <source>
        <dbReference type="EnsemblPlants" id="cds.evm.model.01.2600"/>
    </source>
</evidence>
<evidence type="ECO:0000313" key="3">
    <source>
        <dbReference type="Proteomes" id="UP000596661"/>
    </source>
</evidence>
<dbReference type="AlphaFoldDB" id="A0A803NLU4"/>
<feature type="compositionally biased region" description="Polar residues" evidence="1">
    <location>
        <begin position="104"/>
        <end position="115"/>
    </location>
</feature>